<dbReference type="Proteomes" id="UP000244906">
    <property type="component" value="Unassembled WGS sequence"/>
</dbReference>
<sequence length="98" mass="9963">MLNGYVALTISSSVFANGSSAGGGSGPAINSQSLAQHFNGQPGPQQTALSGHIIHWTADENGQPIASQSLPACYRLTASERTAQNCYYAHPSQGGSGG</sequence>
<feature type="compositionally biased region" description="Polar residues" evidence="1">
    <location>
        <begin position="32"/>
        <end position="49"/>
    </location>
</feature>
<name>A0A2V1GUD5_9GAMM</name>
<gene>
    <name evidence="2" type="ORF">DC094_13325</name>
</gene>
<comment type="caution">
    <text evidence="2">The sequence shown here is derived from an EMBL/GenBank/DDBJ whole genome shotgun (WGS) entry which is preliminary data.</text>
</comment>
<keyword evidence="3" id="KW-1185">Reference proteome</keyword>
<dbReference type="AlphaFoldDB" id="A0A2V1GUD5"/>
<accession>A0A2V1GUD5</accession>
<evidence type="ECO:0000313" key="2">
    <source>
        <dbReference type="EMBL" id="PVZ68267.1"/>
    </source>
</evidence>
<dbReference type="EMBL" id="QDDL01000005">
    <property type="protein sequence ID" value="PVZ68267.1"/>
    <property type="molecule type" value="Genomic_DNA"/>
</dbReference>
<proteinExistence type="predicted"/>
<protein>
    <submittedName>
        <fullName evidence="2">Uncharacterized protein</fullName>
    </submittedName>
</protein>
<feature type="region of interest" description="Disordered" evidence="1">
    <location>
        <begin position="19"/>
        <end position="50"/>
    </location>
</feature>
<dbReference type="RefSeq" id="WP_116687595.1">
    <property type="nucleotide sequence ID" value="NZ_CAWNYD010000005.1"/>
</dbReference>
<reference evidence="2 3" key="1">
    <citation type="submission" date="2018-04" db="EMBL/GenBank/DDBJ databases">
        <title>Thalassorhabdus spongiae gen. nov., sp. nov., isolated from a marine sponge in South-West Iceland.</title>
        <authorList>
            <person name="Knobloch S."/>
            <person name="Daussin A."/>
            <person name="Johannsson R."/>
            <person name="Marteinsson V.T."/>
        </authorList>
    </citation>
    <scope>NUCLEOTIDE SEQUENCE [LARGE SCALE GENOMIC DNA]</scope>
    <source>
        <strain evidence="2 3">Hp12</strain>
    </source>
</reference>
<organism evidence="2 3">
    <name type="scientific">Pelagibaculum spongiae</name>
    <dbReference type="NCBI Taxonomy" id="2080658"/>
    <lineage>
        <taxon>Bacteria</taxon>
        <taxon>Pseudomonadati</taxon>
        <taxon>Pseudomonadota</taxon>
        <taxon>Gammaproteobacteria</taxon>
        <taxon>Oceanospirillales</taxon>
        <taxon>Pelagibaculum</taxon>
    </lineage>
</organism>
<evidence type="ECO:0000256" key="1">
    <source>
        <dbReference type="SAM" id="MobiDB-lite"/>
    </source>
</evidence>
<evidence type="ECO:0000313" key="3">
    <source>
        <dbReference type="Proteomes" id="UP000244906"/>
    </source>
</evidence>